<evidence type="ECO:0000256" key="10">
    <source>
        <dbReference type="ARBA" id="ARBA00022726"/>
    </source>
</evidence>
<dbReference type="Proteomes" id="UP000000702">
    <property type="component" value="Unassembled WGS sequence"/>
</dbReference>
<evidence type="ECO:0000256" key="7">
    <source>
        <dbReference type="ARBA" id="ARBA00022490"/>
    </source>
</evidence>
<dbReference type="SUPFAM" id="SSF53271">
    <property type="entry name" value="PRTase-like"/>
    <property type="match status" value="1"/>
</dbReference>
<dbReference type="EMBL" id="CAEQ01000694">
    <property type="protein sequence ID" value="CCD12372.1"/>
    <property type="molecule type" value="Genomic_DNA"/>
</dbReference>
<dbReference type="InterPro" id="IPR029057">
    <property type="entry name" value="PRTase-like"/>
</dbReference>
<dbReference type="AlphaFoldDB" id="F9W5C1"/>
<evidence type="ECO:0000256" key="9">
    <source>
        <dbReference type="ARBA" id="ARBA00022679"/>
    </source>
</evidence>
<comment type="similarity">
    <text evidence="4">Belongs to the purine/pyrimidine phosphoribosyltransferase family.</text>
</comment>
<proteinExistence type="inferred from homology"/>
<dbReference type="EC" id="2.4.2.7" evidence="6"/>
<evidence type="ECO:0000256" key="2">
    <source>
        <dbReference type="ARBA" id="ARBA00004496"/>
    </source>
</evidence>
<feature type="domain" description="Phosphoribosyltransferase" evidence="11">
    <location>
        <begin position="45"/>
        <end position="176"/>
    </location>
</feature>
<keyword evidence="10" id="KW-0660">Purine salvage</keyword>
<evidence type="ECO:0000256" key="3">
    <source>
        <dbReference type="ARBA" id="ARBA00004659"/>
    </source>
</evidence>
<gene>
    <name evidence="12" type="ORF">TCIL3000_0_32550</name>
</gene>
<comment type="catalytic activity">
    <reaction evidence="1">
        <text>AMP + diphosphate = 5-phospho-alpha-D-ribose 1-diphosphate + adenine</text>
        <dbReference type="Rhea" id="RHEA:16609"/>
        <dbReference type="ChEBI" id="CHEBI:16708"/>
        <dbReference type="ChEBI" id="CHEBI:33019"/>
        <dbReference type="ChEBI" id="CHEBI:58017"/>
        <dbReference type="ChEBI" id="CHEBI:456215"/>
        <dbReference type="EC" id="2.4.2.7"/>
    </reaction>
</comment>
<dbReference type="InterPro" id="IPR000836">
    <property type="entry name" value="PRTase_dom"/>
</dbReference>
<evidence type="ECO:0000313" key="12">
    <source>
        <dbReference type="EMBL" id="CCD12372.1"/>
    </source>
</evidence>
<keyword evidence="7" id="KW-0963">Cytoplasm</keyword>
<dbReference type="VEuPathDB" id="TriTrypDB:TcIL3000_0_32550"/>
<keyword evidence="8" id="KW-0328">Glycosyltransferase</keyword>
<keyword evidence="9" id="KW-0808">Transferase</keyword>
<keyword evidence="13" id="KW-1185">Reference proteome</keyword>
<dbReference type="GO" id="GO:0006166">
    <property type="term" value="P:purine ribonucleoside salvage"/>
    <property type="evidence" value="ECO:0007669"/>
    <property type="project" value="UniProtKB-KW"/>
</dbReference>
<comment type="subunit">
    <text evidence="5">Homodimer.</text>
</comment>
<name>F9W5C1_TRYCI</name>
<evidence type="ECO:0000256" key="5">
    <source>
        <dbReference type="ARBA" id="ARBA00011738"/>
    </source>
</evidence>
<dbReference type="PANTHER" id="PTHR11776:SF7">
    <property type="entry name" value="PHOSPHORIBOSYLTRANSFERASE DOMAIN-CONTAINING PROTEIN"/>
    <property type="match status" value="1"/>
</dbReference>
<accession>F9W5C1</accession>
<dbReference type="OMA" id="PMIAVEL"/>
<dbReference type="CDD" id="cd06223">
    <property type="entry name" value="PRTases_typeI"/>
    <property type="match status" value="1"/>
</dbReference>
<dbReference type="GO" id="GO:0005737">
    <property type="term" value="C:cytoplasm"/>
    <property type="evidence" value="ECO:0007669"/>
    <property type="project" value="UniProtKB-SubCell"/>
</dbReference>
<reference evidence="12 13" key="2">
    <citation type="journal article" date="2012" name="Proc. Natl. Acad. Sci. U.S.A.">
        <title>Antigenic diversity is generated by distinct evolutionary mechanisms in African trypanosome species.</title>
        <authorList>
            <person name="Jackson A.P."/>
            <person name="Berry A."/>
            <person name="Aslett M."/>
            <person name="Allison H.C."/>
            <person name="Burton P."/>
            <person name="Vavrova-Anderson J."/>
            <person name="Brown R."/>
            <person name="Browne H."/>
            <person name="Corton N."/>
            <person name="Hauser H."/>
            <person name="Gamble J."/>
            <person name="Gilderthorp R."/>
            <person name="Marcello L."/>
            <person name="McQuillan J."/>
            <person name="Otto T.D."/>
            <person name="Quail M.A."/>
            <person name="Sanders M.J."/>
            <person name="van Tonder A."/>
            <person name="Ginger M.L."/>
            <person name="Field M.C."/>
            <person name="Barry J.D."/>
            <person name="Hertz-Fowler C."/>
            <person name="Berriman M."/>
        </authorList>
    </citation>
    <scope>NUCLEOTIDE SEQUENCE [LARGE SCALE GENOMIC DNA]</scope>
    <source>
        <strain evidence="12 13">IL3000</strain>
    </source>
</reference>
<evidence type="ECO:0000259" key="11">
    <source>
        <dbReference type="Pfam" id="PF00156"/>
    </source>
</evidence>
<evidence type="ECO:0000256" key="1">
    <source>
        <dbReference type="ARBA" id="ARBA00000868"/>
    </source>
</evidence>
<evidence type="ECO:0000256" key="8">
    <source>
        <dbReference type="ARBA" id="ARBA00022676"/>
    </source>
</evidence>
<comment type="subcellular location">
    <subcellularLocation>
        <location evidence="2">Cytoplasm</location>
    </subcellularLocation>
</comment>
<evidence type="ECO:0000256" key="4">
    <source>
        <dbReference type="ARBA" id="ARBA00008391"/>
    </source>
</evidence>
<dbReference type="GO" id="GO:0003999">
    <property type="term" value="F:adenine phosphoribosyltransferase activity"/>
    <property type="evidence" value="ECO:0007669"/>
    <property type="project" value="UniProtKB-EC"/>
</dbReference>
<dbReference type="PANTHER" id="PTHR11776">
    <property type="entry name" value="ADENINE PHOSPHORIBOSYLTRANSFERASE"/>
    <property type="match status" value="1"/>
</dbReference>
<sequence>MSLEELSPNYFTLSKDSPLREKVAKAYRWYSPKFSPHDVPRFAEVGSLTEKPDVMRAIRDFFVERYKKLPQPITHVLGFDSRGFLFGTMIAVELNASFVLVRKTNKSAGVLIKSEPYQKEYASETEEFMTIRSGVLNKDSRVVLIDDVIATGGTVLSGLQLCDACGATVVEVAAVLGLTFLKGSEPSHTYAGGRYSKVPFVTLVDESALTEENCGDVPGYTGPRTITCAEAKKLI</sequence>
<reference evidence="13" key="1">
    <citation type="submission" date="2011-07" db="EMBL/GenBank/DDBJ databases">
        <title>Divergent evolution of antigenic variation in African trypanosomes.</title>
        <authorList>
            <person name="Jackson A.P."/>
            <person name="Berry A."/>
            <person name="Allison H.C."/>
            <person name="Burton P."/>
            <person name="Anderson J."/>
            <person name="Aslett M."/>
            <person name="Brown R."/>
            <person name="Corton N."/>
            <person name="Harris D."/>
            <person name="Hauser H."/>
            <person name="Gamble J."/>
            <person name="Gilderthorp R."/>
            <person name="McQuillan J."/>
            <person name="Quail M.A."/>
            <person name="Sanders M."/>
            <person name="Van Tonder A."/>
            <person name="Ginger M.L."/>
            <person name="Donelson J.E."/>
            <person name="Field M.C."/>
            <person name="Barry J.D."/>
            <person name="Berriman M."/>
            <person name="Hertz-Fowler C."/>
        </authorList>
    </citation>
    <scope>NUCLEOTIDE SEQUENCE [LARGE SCALE GENOMIC DNA]</scope>
    <source>
        <strain evidence="13">IL3000</strain>
    </source>
</reference>
<comment type="caution">
    <text evidence="12">The sequence shown here is derived from an EMBL/GenBank/DDBJ whole genome shotgun (WGS) entry which is preliminary data.</text>
</comment>
<dbReference type="Gene3D" id="3.40.50.2020">
    <property type="match status" value="1"/>
</dbReference>
<evidence type="ECO:0000313" key="13">
    <source>
        <dbReference type="Proteomes" id="UP000000702"/>
    </source>
</evidence>
<evidence type="ECO:0000256" key="6">
    <source>
        <dbReference type="ARBA" id="ARBA00011893"/>
    </source>
</evidence>
<dbReference type="Pfam" id="PF00156">
    <property type="entry name" value="Pribosyltran"/>
    <property type="match status" value="1"/>
</dbReference>
<dbReference type="InterPro" id="IPR050120">
    <property type="entry name" value="Adenine_PRTase"/>
</dbReference>
<comment type="pathway">
    <text evidence="3">Purine metabolism; AMP biosynthesis via salvage pathway; AMP from adenine: step 1/1.</text>
</comment>
<organism evidence="12 13">
    <name type="scientific">Trypanosoma congolense (strain IL3000)</name>
    <dbReference type="NCBI Taxonomy" id="1068625"/>
    <lineage>
        <taxon>Eukaryota</taxon>
        <taxon>Discoba</taxon>
        <taxon>Euglenozoa</taxon>
        <taxon>Kinetoplastea</taxon>
        <taxon>Metakinetoplastina</taxon>
        <taxon>Trypanosomatida</taxon>
        <taxon>Trypanosomatidae</taxon>
        <taxon>Trypanosoma</taxon>
        <taxon>Nannomonas</taxon>
    </lineage>
</organism>
<protein>
    <recommendedName>
        <fullName evidence="6">adenine phosphoribosyltransferase</fullName>
        <ecNumber evidence="6">2.4.2.7</ecNumber>
    </recommendedName>
</protein>